<dbReference type="GO" id="GO:0046872">
    <property type="term" value="F:metal ion binding"/>
    <property type="evidence" value="ECO:0007669"/>
    <property type="project" value="UniProtKB-KW"/>
</dbReference>
<evidence type="ECO:0000256" key="7">
    <source>
        <dbReference type="ARBA" id="ARBA00023242"/>
    </source>
</evidence>
<evidence type="ECO:0000256" key="6">
    <source>
        <dbReference type="ARBA" id="ARBA00022833"/>
    </source>
</evidence>
<comment type="similarity">
    <text evidence="3">Belongs to the BEX family.</text>
</comment>
<dbReference type="InterPro" id="IPR007623">
    <property type="entry name" value="BEX"/>
</dbReference>
<protein>
    <submittedName>
        <fullName evidence="9">(raccoon dog) hypothetical protein</fullName>
    </submittedName>
</protein>
<feature type="compositionally biased region" description="Basic and acidic residues" evidence="8">
    <location>
        <begin position="56"/>
        <end position="82"/>
    </location>
</feature>
<dbReference type="InterPro" id="IPR021156">
    <property type="entry name" value="TF_A-like/BEX"/>
</dbReference>
<dbReference type="GO" id="GO:0005737">
    <property type="term" value="C:cytoplasm"/>
    <property type="evidence" value="ECO:0007669"/>
    <property type="project" value="UniProtKB-SubCell"/>
</dbReference>
<proteinExistence type="inferred from homology"/>
<dbReference type="GO" id="GO:0005102">
    <property type="term" value="F:signaling receptor binding"/>
    <property type="evidence" value="ECO:0007669"/>
    <property type="project" value="TreeGrafter"/>
</dbReference>
<evidence type="ECO:0000313" key="10">
    <source>
        <dbReference type="Proteomes" id="UP000645828"/>
    </source>
</evidence>
<keyword evidence="6" id="KW-0862">Zinc</keyword>
<gene>
    <name evidence="9" type="ORF">NYPRO_LOCUS20055</name>
</gene>
<keyword evidence="7" id="KW-0539">Nucleus</keyword>
<comment type="subcellular location">
    <subcellularLocation>
        <location evidence="2">Cytoplasm</location>
    </subcellularLocation>
    <subcellularLocation>
        <location evidence="1">Nucleus</location>
    </subcellularLocation>
</comment>
<dbReference type="Proteomes" id="UP000645828">
    <property type="component" value="Unassembled WGS sequence"/>
</dbReference>
<keyword evidence="4" id="KW-0963">Cytoplasm</keyword>
<feature type="region of interest" description="Disordered" evidence="8">
    <location>
        <begin position="52"/>
        <end position="94"/>
    </location>
</feature>
<name>A0A811ZF15_NYCPR</name>
<dbReference type="GO" id="GO:0007165">
    <property type="term" value="P:signal transduction"/>
    <property type="evidence" value="ECO:0007669"/>
    <property type="project" value="TreeGrafter"/>
</dbReference>
<accession>A0A811ZF15</accession>
<dbReference type="Pfam" id="PF04538">
    <property type="entry name" value="BEX"/>
    <property type="match status" value="1"/>
</dbReference>
<evidence type="ECO:0000256" key="3">
    <source>
        <dbReference type="ARBA" id="ARBA00010976"/>
    </source>
</evidence>
<sequence length="112" mass="12850">MGQPGWLSSLAPAFGPGKDEEEQVANKGDSLALPLKACEYCVTRWGMIQRLGEPQTRLREEDRKRIGEEVRPQMEKLREKQFGHSQEAVSTDPPHHDHHFMFALCLESQYFP</sequence>
<dbReference type="AlphaFoldDB" id="A0A811ZF15"/>
<dbReference type="GO" id="GO:0005634">
    <property type="term" value="C:nucleus"/>
    <property type="evidence" value="ECO:0007669"/>
    <property type="project" value="UniProtKB-SubCell"/>
</dbReference>
<feature type="region of interest" description="Disordered" evidence="8">
    <location>
        <begin position="1"/>
        <end position="28"/>
    </location>
</feature>
<evidence type="ECO:0000256" key="2">
    <source>
        <dbReference type="ARBA" id="ARBA00004496"/>
    </source>
</evidence>
<keyword evidence="5" id="KW-0479">Metal-binding</keyword>
<comment type="caution">
    <text evidence="9">The sequence shown here is derived from an EMBL/GenBank/DDBJ whole genome shotgun (WGS) entry which is preliminary data.</text>
</comment>
<organism evidence="9 10">
    <name type="scientific">Nyctereutes procyonoides</name>
    <name type="common">Raccoon dog</name>
    <name type="synonym">Canis procyonoides</name>
    <dbReference type="NCBI Taxonomy" id="34880"/>
    <lineage>
        <taxon>Eukaryota</taxon>
        <taxon>Metazoa</taxon>
        <taxon>Chordata</taxon>
        <taxon>Craniata</taxon>
        <taxon>Vertebrata</taxon>
        <taxon>Euteleostomi</taxon>
        <taxon>Mammalia</taxon>
        <taxon>Eutheria</taxon>
        <taxon>Laurasiatheria</taxon>
        <taxon>Carnivora</taxon>
        <taxon>Caniformia</taxon>
        <taxon>Canidae</taxon>
        <taxon>Nyctereutes</taxon>
    </lineage>
</organism>
<evidence type="ECO:0000256" key="1">
    <source>
        <dbReference type="ARBA" id="ARBA00004123"/>
    </source>
</evidence>
<dbReference type="EMBL" id="CAJHUB010000763">
    <property type="protein sequence ID" value="CAD7687262.1"/>
    <property type="molecule type" value="Genomic_DNA"/>
</dbReference>
<dbReference type="PANTHER" id="PTHR19430:SF3">
    <property type="entry name" value="PROTEIN BEX1"/>
    <property type="match status" value="1"/>
</dbReference>
<keyword evidence="10" id="KW-1185">Reference proteome</keyword>
<dbReference type="PANTHER" id="PTHR19430">
    <property type="entry name" value="PROTEIN BEX1-RELATED"/>
    <property type="match status" value="1"/>
</dbReference>
<evidence type="ECO:0000313" key="9">
    <source>
        <dbReference type="EMBL" id="CAD7687262.1"/>
    </source>
</evidence>
<reference evidence="9" key="1">
    <citation type="submission" date="2020-12" db="EMBL/GenBank/DDBJ databases">
        <authorList>
            <consortium name="Molecular Ecology Group"/>
        </authorList>
    </citation>
    <scope>NUCLEOTIDE SEQUENCE</scope>
    <source>
        <strain evidence="9">TBG_1078</strain>
    </source>
</reference>
<evidence type="ECO:0000256" key="5">
    <source>
        <dbReference type="ARBA" id="ARBA00022723"/>
    </source>
</evidence>
<evidence type="ECO:0000256" key="8">
    <source>
        <dbReference type="SAM" id="MobiDB-lite"/>
    </source>
</evidence>
<evidence type="ECO:0000256" key="4">
    <source>
        <dbReference type="ARBA" id="ARBA00022490"/>
    </source>
</evidence>